<keyword evidence="2" id="KW-0805">Transcription regulation</keyword>
<dbReference type="GO" id="GO:0006351">
    <property type="term" value="P:DNA-templated transcription"/>
    <property type="evidence" value="ECO:0007669"/>
    <property type="project" value="TreeGrafter"/>
</dbReference>
<evidence type="ECO:0000256" key="2">
    <source>
        <dbReference type="ARBA" id="ARBA00023015"/>
    </source>
</evidence>
<dbReference type="InterPro" id="IPR058163">
    <property type="entry name" value="LysR-type_TF_proteobact-type"/>
</dbReference>
<keyword evidence="4" id="KW-0804">Transcription</keyword>
<dbReference type="GO" id="GO:0043565">
    <property type="term" value="F:sequence-specific DNA binding"/>
    <property type="evidence" value="ECO:0007669"/>
    <property type="project" value="TreeGrafter"/>
</dbReference>
<dbReference type="InterPro" id="IPR000847">
    <property type="entry name" value="LysR_HTH_N"/>
</dbReference>
<dbReference type="PANTHER" id="PTHR30537:SF79">
    <property type="entry name" value="TRANSCRIPTIONAL REGULATOR-RELATED"/>
    <property type="match status" value="1"/>
</dbReference>
<protein>
    <submittedName>
        <fullName evidence="6">LysR substrate-binding domain-containing protein</fullName>
    </submittedName>
</protein>
<feature type="domain" description="HTH lysR-type" evidence="5">
    <location>
        <begin position="11"/>
        <end position="68"/>
    </location>
</feature>
<evidence type="ECO:0000313" key="7">
    <source>
        <dbReference type="Proteomes" id="UP001155059"/>
    </source>
</evidence>
<evidence type="ECO:0000259" key="5">
    <source>
        <dbReference type="PROSITE" id="PS50931"/>
    </source>
</evidence>
<dbReference type="SUPFAM" id="SSF46785">
    <property type="entry name" value="Winged helix' DNA-binding domain"/>
    <property type="match status" value="1"/>
</dbReference>
<dbReference type="Gene3D" id="3.40.190.10">
    <property type="entry name" value="Periplasmic binding protein-like II"/>
    <property type="match status" value="2"/>
</dbReference>
<organism evidence="6 7">
    <name type="scientific">Pseudomonas morbosilactucae</name>
    <dbReference type="NCBI Taxonomy" id="2938197"/>
    <lineage>
        <taxon>Bacteria</taxon>
        <taxon>Pseudomonadati</taxon>
        <taxon>Pseudomonadota</taxon>
        <taxon>Gammaproteobacteria</taxon>
        <taxon>Pseudomonadales</taxon>
        <taxon>Pseudomonadaceae</taxon>
        <taxon>Pseudomonas</taxon>
    </lineage>
</organism>
<dbReference type="Gene3D" id="1.10.10.10">
    <property type="entry name" value="Winged helix-like DNA-binding domain superfamily/Winged helix DNA-binding domain"/>
    <property type="match status" value="1"/>
</dbReference>
<dbReference type="CDD" id="cd08432">
    <property type="entry name" value="PBP2_GcdR_TrpI_HvrB_AmpR_like"/>
    <property type="match status" value="1"/>
</dbReference>
<accession>A0A9X1YQB2</accession>
<dbReference type="PANTHER" id="PTHR30537">
    <property type="entry name" value="HTH-TYPE TRANSCRIPTIONAL REGULATOR"/>
    <property type="match status" value="1"/>
</dbReference>
<dbReference type="InterPro" id="IPR005119">
    <property type="entry name" value="LysR_subst-bd"/>
</dbReference>
<comment type="similarity">
    <text evidence="1">Belongs to the LysR transcriptional regulatory family.</text>
</comment>
<proteinExistence type="inferred from homology"/>
<dbReference type="Pfam" id="PF00126">
    <property type="entry name" value="HTH_1"/>
    <property type="match status" value="1"/>
</dbReference>
<name>A0A9X1YQB2_9PSED</name>
<evidence type="ECO:0000313" key="6">
    <source>
        <dbReference type="EMBL" id="MCK9796558.1"/>
    </source>
</evidence>
<dbReference type="AlphaFoldDB" id="A0A9X1YQB2"/>
<dbReference type="InterPro" id="IPR036388">
    <property type="entry name" value="WH-like_DNA-bd_sf"/>
</dbReference>
<dbReference type="EMBL" id="JALQCW010000004">
    <property type="protein sequence ID" value="MCK9796558.1"/>
    <property type="molecule type" value="Genomic_DNA"/>
</dbReference>
<dbReference type="Pfam" id="PF03466">
    <property type="entry name" value="LysR_substrate"/>
    <property type="match status" value="1"/>
</dbReference>
<comment type="caution">
    <text evidence="6">The sequence shown here is derived from an EMBL/GenBank/DDBJ whole genome shotgun (WGS) entry which is preliminary data.</text>
</comment>
<dbReference type="RefSeq" id="WP_123333043.1">
    <property type="nucleotide sequence ID" value="NZ_JALQCW010000004.1"/>
</dbReference>
<reference evidence="6 7" key="1">
    <citation type="journal article" date="2022" name="Int. J. Syst. Evol. Microbiol.">
        <title>Pseudomonas aegrilactucae sp. nov. and Pseudomonas morbosilactucae sp. nov., pathogens causing bacterial rot of lettuce in Japan.</title>
        <authorList>
            <person name="Sawada H."/>
            <person name="Fujikawa T."/>
            <person name="Satou M."/>
        </authorList>
    </citation>
    <scope>NUCLEOTIDE SEQUENCE [LARGE SCALE GENOMIC DNA]</scope>
    <source>
        <strain evidence="6 7">MAFF 302030</strain>
    </source>
</reference>
<reference evidence="6 7" key="2">
    <citation type="journal article" date="2023" name="Plant Pathol.">
        <title>Dismantling and reorganizing Pseudomonas marginalis sensu#lato.</title>
        <authorList>
            <person name="Sawada H."/>
            <person name="Fujikawa T."/>
            <person name="Satou M."/>
        </authorList>
    </citation>
    <scope>NUCLEOTIDE SEQUENCE [LARGE SCALE GENOMIC DNA]</scope>
    <source>
        <strain evidence="6 7">MAFF 302030</strain>
    </source>
</reference>
<dbReference type="InterPro" id="IPR036390">
    <property type="entry name" value="WH_DNA-bd_sf"/>
</dbReference>
<evidence type="ECO:0000256" key="3">
    <source>
        <dbReference type="ARBA" id="ARBA00023125"/>
    </source>
</evidence>
<dbReference type="Proteomes" id="UP001155059">
    <property type="component" value="Unassembled WGS sequence"/>
</dbReference>
<dbReference type="SUPFAM" id="SSF53850">
    <property type="entry name" value="Periplasmic binding protein-like II"/>
    <property type="match status" value="1"/>
</dbReference>
<evidence type="ECO:0000256" key="1">
    <source>
        <dbReference type="ARBA" id="ARBA00009437"/>
    </source>
</evidence>
<sequence>MNNLEQLANDPPLRAVRTFEAFARHGGVNAAARELDVSPSAVSHQLHLLESFLQQPLTLRQGRNLILTEEGREYYRAIRSAFAVLRSATEHVREKSATRQITISLIPLFGINLFIPRLAEFLRDQPELDINITYANHRSYPSDAAELSIRFGTGHWPGYHSEPLMSGAVRPYCSRAFLERHGPIDSPQALADLPLLHDEERGTWGQWFQAADVQHGGALNGLLLEDGQLALTATLTGLGCSLLREPLVAPHVASGELVKLFDLPVDDGRQYYLCRRVGSELSAAGHGLYEWIKQGLLADTPAPS</sequence>
<dbReference type="GO" id="GO:0003700">
    <property type="term" value="F:DNA-binding transcription factor activity"/>
    <property type="evidence" value="ECO:0007669"/>
    <property type="project" value="InterPro"/>
</dbReference>
<keyword evidence="3" id="KW-0238">DNA-binding</keyword>
<dbReference type="PROSITE" id="PS50931">
    <property type="entry name" value="HTH_LYSR"/>
    <property type="match status" value="1"/>
</dbReference>
<gene>
    <name evidence="6" type="ORF">M1B34_02050</name>
</gene>
<evidence type="ECO:0000256" key="4">
    <source>
        <dbReference type="ARBA" id="ARBA00023163"/>
    </source>
</evidence>